<protein>
    <recommendedName>
        <fullName evidence="7">FAD/NAD(P)-binding domain-containing protein</fullName>
    </recommendedName>
</protein>
<keyword evidence="2" id="KW-0274">FAD</keyword>
<reference evidence="5" key="1">
    <citation type="submission" date="2022-11" db="EMBL/GenBank/DDBJ databases">
        <authorList>
            <person name="Petersen C."/>
        </authorList>
    </citation>
    <scope>NUCLEOTIDE SEQUENCE</scope>
    <source>
        <strain evidence="5">IBT 30069</strain>
    </source>
</reference>
<dbReference type="GO" id="GO:0016491">
    <property type="term" value="F:oxidoreductase activity"/>
    <property type="evidence" value="ECO:0007669"/>
    <property type="project" value="UniProtKB-KW"/>
</dbReference>
<accession>A0A9W9EST8</accession>
<keyword evidence="1" id="KW-0285">Flavoprotein</keyword>
<dbReference type="PANTHER" id="PTHR23023">
    <property type="entry name" value="DIMETHYLANILINE MONOOXYGENASE"/>
    <property type="match status" value="1"/>
</dbReference>
<name>A0A9W9EST8_9EURO</name>
<keyword evidence="3" id="KW-0560">Oxidoreductase</keyword>
<gene>
    <name evidence="5" type="ORF">N7456_010998</name>
</gene>
<comment type="caution">
    <text evidence="5">The sequence shown here is derived from an EMBL/GenBank/DDBJ whole genome shotgun (WGS) entry which is preliminary data.</text>
</comment>
<dbReference type="InterPro" id="IPR050346">
    <property type="entry name" value="FMO-like"/>
</dbReference>
<keyword evidence="6" id="KW-1185">Reference proteome</keyword>
<dbReference type="EMBL" id="JAPQKH010000007">
    <property type="protein sequence ID" value="KAJ5087382.1"/>
    <property type="molecule type" value="Genomic_DNA"/>
</dbReference>
<dbReference type="Proteomes" id="UP001149165">
    <property type="component" value="Unassembled WGS sequence"/>
</dbReference>
<dbReference type="SUPFAM" id="SSF51905">
    <property type="entry name" value="FAD/NAD(P)-binding domain"/>
    <property type="match status" value="1"/>
</dbReference>
<evidence type="ECO:0000313" key="6">
    <source>
        <dbReference type="Proteomes" id="UP001149165"/>
    </source>
</evidence>
<evidence type="ECO:0000256" key="3">
    <source>
        <dbReference type="ARBA" id="ARBA00023002"/>
    </source>
</evidence>
<feature type="region of interest" description="Disordered" evidence="4">
    <location>
        <begin position="212"/>
        <end position="242"/>
    </location>
</feature>
<dbReference type="Gene3D" id="3.50.50.60">
    <property type="entry name" value="FAD/NAD(P)-binding domain"/>
    <property type="match status" value="1"/>
</dbReference>
<proteinExistence type="predicted"/>
<evidence type="ECO:0000313" key="5">
    <source>
        <dbReference type="EMBL" id="KAJ5087382.1"/>
    </source>
</evidence>
<dbReference type="InterPro" id="IPR036188">
    <property type="entry name" value="FAD/NAD-bd_sf"/>
</dbReference>
<evidence type="ECO:0000256" key="1">
    <source>
        <dbReference type="ARBA" id="ARBA00022630"/>
    </source>
</evidence>
<evidence type="ECO:0008006" key="7">
    <source>
        <dbReference type="Google" id="ProtNLM"/>
    </source>
</evidence>
<evidence type="ECO:0000256" key="4">
    <source>
        <dbReference type="SAM" id="MobiDB-lite"/>
    </source>
</evidence>
<dbReference type="AlphaFoldDB" id="A0A9W9EST8"/>
<dbReference type="OrthoDB" id="2915840at2759"/>
<organism evidence="5 6">
    <name type="scientific">Penicillium angulare</name>
    <dbReference type="NCBI Taxonomy" id="116970"/>
    <lineage>
        <taxon>Eukaryota</taxon>
        <taxon>Fungi</taxon>
        <taxon>Dikarya</taxon>
        <taxon>Ascomycota</taxon>
        <taxon>Pezizomycotina</taxon>
        <taxon>Eurotiomycetes</taxon>
        <taxon>Eurotiomycetidae</taxon>
        <taxon>Eurotiales</taxon>
        <taxon>Aspergillaceae</taxon>
        <taxon>Penicillium</taxon>
    </lineage>
</organism>
<evidence type="ECO:0000256" key="2">
    <source>
        <dbReference type="ARBA" id="ARBA00022827"/>
    </source>
</evidence>
<sequence length="712" mass="79395">MERVVIVGAGLYGLIAAKTYLQVVGTHEEGQLTESAIPSCFSKTNYTANSPGCHLLVLDAGSDIGGTWAEDRLYPNLLSQNSYGLYEFSDMSLADTVPDEDNDGDSQFIPGWKINRYLHAWVTKWGLSKHIKLNSKVMRISRLETQEWNLTVQILGDNGNRIITSIICDKLILATGLTSIPNLPNIPTTQNPNRNQKHIIHATEIGTWSRTHLGYRPLPKPSKPTHKQLEEDSDPPDSPGSKIRSVVVYGGAKSSFDLVHFFATLHRKDPTLHLKFTPSDPVQVHWIIRDNGLGPSWMVPPTSSLPNGQVVASDKAASIRFLHHLSPCSYELPKRVYFRPWKSGEDSWFARLFHGNPLGRWAIRRFWRSIDRELEEFAQYESDEKMRKLRPSKSIISCGASVGIANQQNLWEAIRSPNVEIYRSSIQSIMEPKQQGENLLTHNPGTSLSMSNGEQIEDIDLIIHATGYQPIVPINFQPPSLRPQLGLSAILSPEDAHNEPQQQSLLHIPSDQVSQNQYNYWNSIDLNLRPGIKSRLLSSGCIPIEEETPSSKDTSIPYRLFRRMVAPDLLAKGDRSFVVLGVVLTSTIAVVAEIQALWATAFLTGGLDKDSDTAKGNISGQPESIDLKAFPKEDMEHSISEDVVLGSLTGSGLEVDAINYNDLLLRDLGLNPYRLGGGLLKELIGVYEPRVYAGIVEEWMIRREFLELSSLS</sequence>
<reference evidence="5" key="2">
    <citation type="journal article" date="2023" name="IMA Fungus">
        <title>Comparative genomic study of the Penicillium genus elucidates a diverse pangenome and 15 lateral gene transfer events.</title>
        <authorList>
            <person name="Petersen C."/>
            <person name="Sorensen T."/>
            <person name="Nielsen M.R."/>
            <person name="Sondergaard T.E."/>
            <person name="Sorensen J.L."/>
            <person name="Fitzpatrick D.A."/>
            <person name="Frisvad J.C."/>
            <person name="Nielsen K.L."/>
        </authorList>
    </citation>
    <scope>NUCLEOTIDE SEQUENCE</scope>
    <source>
        <strain evidence="5">IBT 30069</strain>
    </source>
</reference>